<evidence type="ECO:0000313" key="17">
    <source>
        <dbReference type="Proteomes" id="UP000178570"/>
    </source>
</evidence>
<evidence type="ECO:0000256" key="1">
    <source>
        <dbReference type="ARBA" id="ARBA00004496"/>
    </source>
</evidence>
<evidence type="ECO:0000256" key="6">
    <source>
        <dbReference type="ARBA" id="ARBA00022679"/>
    </source>
</evidence>
<dbReference type="EMBL" id="MHHY01000002">
    <property type="protein sequence ID" value="OGY41002.1"/>
    <property type="molecule type" value="Genomic_DNA"/>
</dbReference>
<dbReference type="Pfam" id="PF03481">
    <property type="entry name" value="Sua5_C"/>
    <property type="match status" value="1"/>
</dbReference>
<protein>
    <recommendedName>
        <fullName evidence="4 13">Threonylcarbamoyl-AMP synthase</fullName>
        <shortName evidence="13">TC-AMP synthase</shortName>
        <ecNumber evidence="3 13">2.7.7.87</ecNumber>
    </recommendedName>
    <alternativeName>
        <fullName evidence="11 13">L-threonylcarbamoyladenylate synthase</fullName>
    </alternativeName>
</protein>
<dbReference type="GO" id="GO:0005524">
    <property type="term" value="F:ATP binding"/>
    <property type="evidence" value="ECO:0007669"/>
    <property type="project" value="UniProtKB-UniRule"/>
</dbReference>
<comment type="catalytic activity">
    <reaction evidence="12 13">
        <text>L-threonine + hydrogencarbonate + ATP = L-threonylcarbamoyladenylate + diphosphate + H2O</text>
        <dbReference type="Rhea" id="RHEA:36407"/>
        <dbReference type="ChEBI" id="CHEBI:15377"/>
        <dbReference type="ChEBI" id="CHEBI:17544"/>
        <dbReference type="ChEBI" id="CHEBI:30616"/>
        <dbReference type="ChEBI" id="CHEBI:33019"/>
        <dbReference type="ChEBI" id="CHEBI:57926"/>
        <dbReference type="ChEBI" id="CHEBI:73682"/>
        <dbReference type="EC" id="2.7.7.87"/>
    </reaction>
</comment>
<feature type="binding site" evidence="14">
    <location>
        <position position="103"/>
    </location>
    <ligand>
        <name>ATP</name>
        <dbReference type="ChEBI" id="CHEBI:30616"/>
    </ligand>
</feature>
<comment type="subcellular location">
    <subcellularLocation>
        <location evidence="1 13">Cytoplasm</location>
    </subcellularLocation>
</comment>
<comment type="function">
    <text evidence="13">Required for the formation of a threonylcarbamoyl group on adenosine at position 37 (t(6)A37) in tRNAs that read codons beginning with adenine.</text>
</comment>
<dbReference type="Proteomes" id="UP000178570">
    <property type="component" value="Unassembled WGS sequence"/>
</dbReference>
<dbReference type="Gene3D" id="3.40.50.11030">
    <property type="entry name" value="Threonylcarbamoyl-AMP synthase, C-terminal domain"/>
    <property type="match status" value="1"/>
</dbReference>
<evidence type="ECO:0000256" key="10">
    <source>
        <dbReference type="ARBA" id="ARBA00022840"/>
    </source>
</evidence>
<dbReference type="PANTHER" id="PTHR17490">
    <property type="entry name" value="SUA5"/>
    <property type="match status" value="1"/>
</dbReference>
<feature type="binding site" evidence="14">
    <location>
        <position position="129"/>
    </location>
    <ligand>
        <name>ATP</name>
        <dbReference type="ChEBI" id="CHEBI:30616"/>
    </ligand>
</feature>
<evidence type="ECO:0000313" key="16">
    <source>
        <dbReference type="EMBL" id="OGY41002.1"/>
    </source>
</evidence>
<keyword evidence="8 13" id="KW-0548">Nucleotidyltransferase</keyword>
<dbReference type="InterPro" id="IPR010923">
    <property type="entry name" value="T(6)A37_SUA5"/>
</dbReference>
<evidence type="ECO:0000259" key="15">
    <source>
        <dbReference type="PROSITE" id="PS51163"/>
    </source>
</evidence>
<keyword evidence="6 13" id="KW-0808">Transferase</keyword>
<dbReference type="PIRSF" id="PIRSF004930">
    <property type="entry name" value="Tln_factor_SUA5"/>
    <property type="match status" value="1"/>
</dbReference>
<keyword evidence="7 13" id="KW-0819">tRNA processing</keyword>
<keyword evidence="10 13" id="KW-0067">ATP-binding</keyword>
<dbReference type="GO" id="GO:0061710">
    <property type="term" value="F:L-threonylcarbamoyladenylate synthase"/>
    <property type="evidence" value="ECO:0007669"/>
    <property type="project" value="UniProtKB-EC"/>
</dbReference>
<feature type="binding site" evidence="14">
    <location>
        <position position="29"/>
    </location>
    <ligand>
        <name>L-threonine</name>
        <dbReference type="ChEBI" id="CHEBI:57926"/>
    </ligand>
</feature>
<dbReference type="InterPro" id="IPR050156">
    <property type="entry name" value="TC-AMP_synthase_SUA5"/>
</dbReference>
<dbReference type="GO" id="GO:0005737">
    <property type="term" value="C:cytoplasm"/>
    <property type="evidence" value="ECO:0007669"/>
    <property type="project" value="UniProtKB-SubCell"/>
</dbReference>
<evidence type="ECO:0000256" key="2">
    <source>
        <dbReference type="ARBA" id="ARBA00007663"/>
    </source>
</evidence>
<evidence type="ECO:0000256" key="12">
    <source>
        <dbReference type="ARBA" id="ARBA00048366"/>
    </source>
</evidence>
<keyword evidence="9 13" id="KW-0547">Nucleotide-binding</keyword>
<feature type="binding site" evidence="14">
    <location>
        <position position="127"/>
    </location>
    <ligand>
        <name>L-threonine</name>
        <dbReference type="ChEBI" id="CHEBI:57926"/>
    </ligand>
</feature>
<comment type="caution">
    <text evidence="16">The sequence shown here is derived from an EMBL/GenBank/DDBJ whole genome shotgun (WGS) entry which is preliminary data.</text>
</comment>
<feature type="binding site" evidence="14">
    <location>
        <position position="107"/>
    </location>
    <ligand>
        <name>L-threonine</name>
        <dbReference type="ChEBI" id="CHEBI:57926"/>
    </ligand>
</feature>
<proteinExistence type="inferred from homology"/>
<dbReference type="GO" id="GO:0008033">
    <property type="term" value="P:tRNA processing"/>
    <property type="evidence" value="ECO:0007669"/>
    <property type="project" value="UniProtKB-KW"/>
</dbReference>
<organism evidence="16 17">
    <name type="scientific">Candidatus Brennerbacteria bacterium RIFOXYD1_FULL_41_16</name>
    <dbReference type="NCBI Taxonomy" id="1797529"/>
    <lineage>
        <taxon>Bacteria</taxon>
        <taxon>Candidatus Brenneribacteriota</taxon>
    </lineage>
</organism>
<dbReference type="PANTHER" id="PTHR17490:SF16">
    <property type="entry name" value="THREONYLCARBAMOYL-AMP SYNTHASE"/>
    <property type="match status" value="1"/>
</dbReference>
<name>A0A1G1XM10_9BACT</name>
<dbReference type="NCBIfam" id="TIGR00057">
    <property type="entry name" value="L-threonylcarbamoyladenylate synthase"/>
    <property type="match status" value="1"/>
</dbReference>
<evidence type="ECO:0000256" key="7">
    <source>
        <dbReference type="ARBA" id="ARBA00022694"/>
    </source>
</evidence>
<feature type="binding site" evidence="14">
    <location>
        <position position="52"/>
    </location>
    <ligand>
        <name>ATP</name>
        <dbReference type="ChEBI" id="CHEBI:30616"/>
    </ligand>
</feature>
<gene>
    <name evidence="16" type="ORF">A2570_01715</name>
</gene>
<dbReference type="InterPro" id="IPR038385">
    <property type="entry name" value="Sua5/YwlC_C"/>
</dbReference>
<dbReference type="PROSITE" id="PS51163">
    <property type="entry name" value="YRDC"/>
    <property type="match status" value="1"/>
</dbReference>
<dbReference type="GO" id="GO:0003725">
    <property type="term" value="F:double-stranded RNA binding"/>
    <property type="evidence" value="ECO:0007669"/>
    <property type="project" value="UniProtKB-UniRule"/>
</dbReference>
<sequence length="313" mass="34606">MIFKATEENIFKASELIKQGECVAFPTETVYGLGANAFNSLACVKIFEIKQRPFFDPLIVHVAEFENNEMARKLAENFWPGPMTLILKKNQNIPDIVTAGLETVAVRMPDHPVARELIKKSGVPIAAPSANLFGSLSPTKAEHVLKQLGDKVKIILDAGPSRFGVESTIIDLSRGKPLILRFGGLTAEEIEKVIGRVEFSQNQQNNIVAPGQLLKHYSPHTKLLIVDSAKSAMRDFKGKRVGLLSLKKPKNKKDFVAVQILSETGDLKEAAANLFESLDRFDVMNLDLILVEPVPEIGLGRAIMDRLRRASRN</sequence>
<comment type="similarity">
    <text evidence="2 13">Belongs to the SUA5 family.</text>
</comment>
<feature type="domain" description="YrdC-like" evidence="15">
    <location>
        <begin position="7"/>
        <end position="185"/>
    </location>
</feature>
<feature type="binding site" evidence="14">
    <location>
        <position position="181"/>
    </location>
    <ligand>
        <name>ATP</name>
        <dbReference type="ChEBI" id="CHEBI:30616"/>
    </ligand>
</feature>
<dbReference type="Pfam" id="PF01300">
    <property type="entry name" value="Sua5_yciO_yrdC"/>
    <property type="match status" value="1"/>
</dbReference>
<evidence type="ECO:0000256" key="4">
    <source>
        <dbReference type="ARBA" id="ARBA00015492"/>
    </source>
</evidence>
<dbReference type="GO" id="GO:0000049">
    <property type="term" value="F:tRNA binding"/>
    <property type="evidence" value="ECO:0007669"/>
    <property type="project" value="TreeGrafter"/>
</dbReference>
<dbReference type="STRING" id="1797529.A2570_01715"/>
<dbReference type="InterPro" id="IPR017945">
    <property type="entry name" value="DHBP_synth_RibB-like_a/b_dom"/>
</dbReference>
<evidence type="ECO:0000256" key="8">
    <source>
        <dbReference type="ARBA" id="ARBA00022695"/>
    </source>
</evidence>
<dbReference type="SUPFAM" id="SSF55821">
    <property type="entry name" value="YrdC/RibB"/>
    <property type="match status" value="1"/>
</dbReference>
<feature type="binding site" evidence="14">
    <location>
        <position position="167"/>
    </location>
    <ligand>
        <name>L-threonine</name>
        <dbReference type="ChEBI" id="CHEBI:57926"/>
    </ligand>
</feature>
<feature type="binding site" evidence="14">
    <location>
        <position position="137"/>
    </location>
    <ligand>
        <name>ATP</name>
        <dbReference type="ChEBI" id="CHEBI:30616"/>
    </ligand>
</feature>
<accession>A0A1G1XM10</accession>
<dbReference type="EC" id="2.7.7.87" evidence="3 13"/>
<dbReference type="InterPro" id="IPR006070">
    <property type="entry name" value="Sua5-like_dom"/>
</dbReference>
<evidence type="ECO:0000256" key="3">
    <source>
        <dbReference type="ARBA" id="ARBA00012584"/>
    </source>
</evidence>
<feature type="binding site" evidence="14">
    <location>
        <position position="61"/>
    </location>
    <ligand>
        <name>L-threonine</name>
        <dbReference type="ChEBI" id="CHEBI:57926"/>
    </ligand>
</feature>
<reference evidence="16 17" key="1">
    <citation type="journal article" date="2016" name="Nat. Commun.">
        <title>Thousands of microbial genomes shed light on interconnected biogeochemical processes in an aquifer system.</title>
        <authorList>
            <person name="Anantharaman K."/>
            <person name="Brown C.T."/>
            <person name="Hug L.A."/>
            <person name="Sharon I."/>
            <person name="Castelle C.J."/>
            <person name="Probst A.J."/>
            <person name="Thomas B.C."/>
            <person name="Singh A."/>
            <person name="Wilkins M.J."/>
            <person name="Karaoz U."/>
            <person name="Brodie E.L."/>
            <person name="Williams K.H."/>
            <person name="Hubbard S.S."/>
            <person name="Banfield J.F."/>
        </authorList>
    </citation>
    <scope>NUCLEOTIDE SEQUENCE [LARGE SCALE GENOMIC DNA]</scope>
</reference>
<dbReference type="AlphaFoldDB" id="A0A1G1XM10"/>
<evidence type="ECO:0000256" key="11">
    <source>
        <dbReference type="ARBA" id="ARBA00029774"/>
    </source>
</evidence>
<keyword evidence="5 13" id="KW-0963">Cytoplasm</keyword>
<dbReference type="Gene3D" id="3.90.870.10">
    <property type="entry name" value="DHBP synthase"/>
    <property type="match status" value="1"/>
</dbReference>
<dbReference type="InterPro" id="IPR005145">
    <property type="entry name" value="Sua5_C"/>
</dbReference>
<evidence type="ECO:0000256" key="9">
    <source>
        <dbReference type="ARBA" id="ARBA00022741"/>
    </source>
</evidence>
<evidence type="ECO:0000256" key="14">
    <source>
        <dbReference type="PIRSR" id="PIRSR004930-1"/>
    </source>
</evidence>
<feature type="binding site" evidence="14">
    <location>
        <position position="217"/>
    </location>
    <ligand>
        <name>ATP</name>
        <dbReference type="ChEBI" id="CHEBI:30616"/>
    </ligand>
</feature>
<evidence type="ECO:0000256" key="13">
    <source>
        <dbReference type="PIRNR" id="PIRNR004930"/>
    </source>
</evidence>
<dbReference type="GO" id="GO:0006450">
    <property type="term" value="P:regulation of translational fidelity"/>
    <property type="evidence" value="ECO:0007669"/>
    <property type="project" value="TreeGrafter"/>
</dbReference>
<dbReference type="FunFam" id="3.90.870.10:FF:000009">
    <property type="entry name" value="Threonylcarbamoyl-AMP synthase, putative"/>
    <property type="match status" value="1"/>
</dbReference>
<evidence type="ECO:0000256" key="5">
    <source>
        <dbReference type="ARBA" id="ARBA00022490"/>
    </source>
</evidence>